<name>A0AAV9CEJ5_ACOCL</name>
<comment type="caution">
    <text evidence="1">The sequence shown here is derived from an EMBL/GenBank/DDBJ whole genome shotgun (WGS) entry which is preliminary data.</text>
</comment>
<dbReference type="InterPro" id="IPR037104">
    <property type="entry name" value="Annexin_sf"/>
</dbReference>
<dbReference type="Proteomes" id="UP001180020">
    <property type="component" value="Unassembled WGS sequence"/>
</dbReference>
<gene>
    <name evidence="1" type="ORF">QJS10_CPB19g01956</name>
</gene>
<evidence type="ECO:0000313" key="2">
    <source>
        <dbReference type="Proteomes" id="UP001180020"/>
    </source>
</evidence>
<dbReference type="AlphaFoldDB" id="A0AAV9CEJ5"/>
<protein>
    <submittedName>
        <fullName evidence="1">Uncharacterized protein</fullName>
    </submittedName>
</protein>
<reference evidence="1" key="2">
    <citation type="submission" date="2023-06" db="EMBL/GenBank/DDBJ databases">
        <authorList>
            <person name="Ma L."/>
            <person name="Liu K.-W."/>
            <person name="Li Z."/>
            <person name="Hsiao Y.-Y."/>
            <person name="Qi Y."/>
            <person name="Fu T."/>
            <person name="Tang G."/>
            <person name="Zhang D."/>
            <person name="Sun W.-H."/>
            <person name="Liu D.-K."/>
            <person name="Li Y."/>
            <person name="Chen G.-Z."/>
            <person name="Liu X.-D."/>
            <person name="Liao X.-Y."/>
            <person name="Jiang Y.-T."/>
            <person name="Yu X."/>
            <person name="Hao Y."/>
            <person name="Huang J."/>
            <person name="Zhao X.-W."/>
            <person name="Ke S."/>
            <person name="Chen Y.-Y."/>
            <person name="Wu W.-L."/>
            <person name="Hsu J.-L."/>
            <person name="Lin Y.-F."/>
            <person name="Huang M.-D."/>
            <person name="Li C.-Y."/>
            <person name="Huang L."/>
            <person name="Wang Z.-W."/>
            <person name="Zhao X."/>
            <person name="Zhong W.-Y."/>
            <person name="Peng D.-H."/>
            <person name="Ahmad S."/>
            <person name="Lan S."/>
            <person name="Zhang J.-S."/>
            <person name="Tsai W.-C."/>
            <person name="Van De Peer Y."/>
            <person name="Liu Z.-J."/>
        </authorList>
    </citation>
    <scope>NUCLEOTIDE SEQUENCE</scope>
    <source>
        <strain evidence="1">CP</strain>
        <tissue evidence="1">Leaves</tissue>
    </source>
</reference>
<organism evidence="1 2">
    <name type="scientific">Acorus calamus</name>
    <name type="common">Sweet flag</name>
    <dbReference type="NCBI Taxonomy" id="4465"/>
    <lineage>
        <taxon>Eukaryota</taxon>
        <taxon>Viridiplantae</taxon>
        <taxon>Streptophyta</taxon>
        <taxon>Embryophyta</taxon>
        <taxon>Tracheophyta</taxon>
        <taxon>Spermatophyta</taxon>
        <taxon>Magnoliopsida</taxon>
        <taxon>Liliopsida</taxon>
        <taxon>Acoraceae</taxon>
        <taxon>Acorus</taxon>
    </lineage>
</organism>
<dbReference type="GO" id="GO:0005509">
    <property type="term" value="F:calcium ion binding"/>
    <property type="evidence" value="ECO:0007669"/>
    <property type="project" value="InterPro"/>
</dbReference>
<sequence>MDINQAYRGIFKSHLDQEIINSEPSHPYQRASGVSLIERVRAVVSFEDSVRVVIKCMSDPPKYFSKRWTWLRFAQVFQKKCGLKLEDASHAIHEAIPDEDYRDFLVASATTDTAS</sequence>
<reference evidence="1" key="1">
    <citation type="journal article" date="2023" name="Nat. Commun.">
        <title>Diploid and tetraploid genomes of Acorus and the evolution of monocots.</title>
        <authorList>
            <person name="Ma L."/>
            <person name="Liu K.W."/>
            <person name="Li Z."/>
            <person name="Hsiao Y.Y."/>
            <person name="Qi Y."/>
            <person name="Fu T."/>
            <person name="Tang G.D."/>
            <person name="Zhang D."/>
            <person name="Sun W.H."/>
            <person name="Liu D.K."/>
            <person name="Li Y."/>
            <person name="Chen G.Z."/>
            <person name="Liu X.D."/>
            <person name="Liao X.Y."/>
            <person name="Jiang Y.T."/>
            <person name="Yu X."/>
            <person name="Hao Y."/>
            <person name="Huang J."/>
            <person name="Zhao X.W."/>
            <person name="Ke S."/>
            <person name="Chen Y.Y."/>
            <person name="Wu W.L."/>
            <person name="Hsu J.L."/>
            <person name="Lin Y.F."/>
            <person name="Huang M.D."/>
            <person name="Li C.Y."/>
            <person name="Huang L."/>
            <person name="Wang Z.W."/>
            <person name="Zhao X."/>
            <person name="Zhong W.Y."/>
            <person name="Peng D.H."/>
            <person name="Ahmad S."/>
            <person name="Lan S."/>
            <person name="Zhang J.S."/>
            <person name="Tsai W.C."/>
            <person name="Van de Peer Y."/>
            <person name="Liu Z.J."/>
        </authorList>
    </citation>
    <scope>NUCLEOTIDE SEQUENCE</scope>
    <source>
        <strain evidence="1">CP</strain>
    </source>
</reference>
<dbReference type="SUPFAM" id="SSF47874">
    <property type="entry name" value="Annexin"/>
    <property type="match status" value="1"/>
</dbReference>
<proteinExistence type="predicted"/>
<accession>A0AAV9CEJ5</accession>
<evidence type="ECO:0000313" key="1">
    <source>
        <dbReference type="EMBL" id="KAK1287473.1"/>
    </source>
</evidence>
<keyword evidence="2" id="KW-1185">Reference proteome</keyword>
<dbReference type="GO" id="GO:0005544">
    <property type="term" value="F:calcium-dependent phospholipid binding"/>
    <property type="evidence" value="ECO:0007669"/>
    <property type="project" value="InterPro"/>
</dbReference>
<dbReference type="EMBL" id="JAUJYO010000019">
    <property type="protein sequence ID" value="KAK1287473.1"/>
    <property type="molecule type" value="Genomic_DNA"/>
</dbReference>